<evidence type="ECO:0000313" key="2">
    <source>
        <dbReference type="Proteomes" id="UP000824890"/>
    </source>
</evidence>
<gene>
    <name evidence="1" type="ORF">HID58_061211</name>
</gene>
<protein>
    <submittedName>
        <fullName evidence="1">Uncharacterized protein</fullName>
    </submittedName>
</protein>
<dbReference type="EMBL" id="JAGKQM010000014">
    <property type="protein sequence ID" value="KAH0885115.1"/>
    <property type="molecule type" value="Genomic_DNA"/>
</dbReference>
<reference evidence="1 2" key="1">
    <citation type="submission" date="2021-05" db="EMBL/GenBank/DDBJ databases">
        <title>Genome Assembly of Synthetic Allotetraploid Brassica napus Reveals Homoeologous Exchanges between Subgenomes.</title>
        <authorList>
            <person name="Davis J.T."/>
        </authorList>
    </citation>
    <scope>NUCLEOTIDE SEQUENCE [LARGE SCALE GENOMIC DNA]</scope>
    <source>
        <strain evidence="2">cv. Da-Ae</strain>
        <tissue evidence="1">Seedling</tissue>
    </source>
</reference>
<keyword evidence="2" id="KW-1185">Reference proteome</keyword>
<organism evidence="1 2">
    <name type="scientific">Brassica napus</name>
    <name type="common">Rape</name>
    <dbReference type="NCBI Taxonomy" id="3708"/>
    <lineage>
        <taxon>Eukaryota</taxon>
        <taxon>Viridiplantae</taxon>
        <taxon>Streptophyta</taxon>
        <taxon>Embryophyta</taxon>
        <taxon>Tracheophyta</taxon>
        <taxon>Spermatophyta</taxon>
        <taxon>Magnoliopsida</taxon>
        <taxon>eudicotyledons</taxon>
        <taxon>Gunneridae</taxon>
        <taxon>Pentapetalae</taxon>
        <taxon>rosids</taxon>
        <taxon>malvids</taxon>
        <taxon>Brassicales</taxon>
        <taxon>Brassicaceae</taxon>
        <taxon>Brassiceae</taxon>
        <taxon>Brassica</taxon>
    </lineage>
</organism>
<dbReference type="Proteomes" id="UP000824890">
    <property type="component" value="Unassembled WGS sequence"/>
</dbReference>
<name>A0ABQ7ZZ20_BRANA</name>
<sequence>MKSDGSTRRGQVVEVDGEKLFRYSRLNLTLHQCNWLYRFDVLNNLFSLGFMFLKEHLKLAPFNSLESQLITALLFCLRHTLIFSDVHETIHEGINLGENINVSIVRDTSCAKSSFLRLLQFKNFIGSALIGMFTDIHKMWNILH</sequence>
<accession>A0ABQ7ZZ20</accession>
<evidence type="ECO:0000313" key="1">
    <source>
        <dbReference type="EMBL" id="KAH0885115.1"/>
    </source>
</evidence>
<comment type="caution">
    <text evidence="1">The sequence shown here is derived from an EMBL/GenBank/DDBJ whole genome shotgun (WGS) entry which is preliminary data.</text>
</comment>
<proteinExistence type="predicted"/>